<dbReference type="NCBIfam" id="NF045849">
    <property type="entry name" value="ICE_MMCAP2_0565"/>
    <property type="match status" value="1"/>
</dbReference>
<evidence type="ECO:0000313" key="2">
    <source>
        <dbReference type="EMBL" id="TQC54090.1"/>
    </source>
</evidence>
<dbReference type="AlphaFoldDB" id="A0A507SQL8"/>
<keyword evidence="1" id="KW-0472">Membrane</keyword>
<name>A0A507SQL8_9BACT</name>
<dbReference type="EMBL" id="SMDN01000002">
    <property type="protein sequence ID" value="TQC54090.1"/>
    <property type="molecule type" value="Genomic_DNA"/>
</dbReference>
<dbReference type="Proteomes" id="UP000320801">
    <property type="component" value="Unassembled WGS sequence"/>
</dbReference>
<keyword evidence="1" id="KW-1133">Transmembrane helix</keyword>
<organism evidence="2 3">
    <name type="scientific">Mycoplasmopsis mucosicanis</name>
    <dbReference type="NCBI Taxonomy" id="458208"/>
    <lineage>
        <taxon>Bacteria</taxon>
        <taxon>Bacillati</taxon>
        <taxon>Mycoplasmatota</taxon>
        <taxon>Mycoplasmoidales</taxon>
        <taxon>Metamycoplasmataceae</taxon>
        <taxon>Mycoplasmopsis</taxon>
    </lineage>
</organism>
<dbReference type="OrthoDB" id="9995576at2"/>
<keyword evidence="3" id="KW-1185">Reference proteome</keyword>
<evidence type="ECO:0000256" key="1">
    <source>
        <dbReference type="SAM" id="Phobius"/>
    </source>
</evidence>
<gene>
    <name evidence="2" type="ORF">E1I18_00600</name>
</gene>
<evidence type="ECO:0000313" key="3">
    <source>
        <dbReference type="Proteomes" id="UP000320801"/>
    </source>
</evidence>
<comment type="caution">
    <text evidence="2">The sequence shown here is derived from an EMBL/GenBank/DDBJ whole genome shotgun (WGS) entry which is preliminary data.</text>
</comment>
<protein>
    <submittedName>
        <fullName evidence="2">Uncharacterized protein</fullName>
    </submittedName>
</protein>
<feature type="transmembrane region" description="Helical" evidence="1">
    <location>
        <begin position="61"/>
        <end position="78"/>
    </location>
</feature>
<dbReference type="RefSeq" id="WP_141483672.1">
    <property type="nucleotide sequence ID" value="NZ_SMDN01000002.1"/>
</dbReference>
<accession>A0A507SQL8</accession>
<sequence>MKIDDKTFSFLGNFSETVLRSVFGALIGVAIIILIVCALIAKAQNATEDDPHKRKLNNRKLYTAIIVLIVLIVLWPLIELIKSNVKQPQNISSAVHSIKNKFFFIPQLQIYR</sequence>
<keyword evidence="1" id="KW-0812">Transmembrane</keyword>
<feature type="transmembrane region" description="Helical" evidence="1">
    <location>
        <begin position="20"/>
        <end position="41"/>
    </location>
</feature>
<proteinExistence type="predicted"/>
<reference evidence="2 3" key="1">
    <citation type="submission" date="2019-03" db="EMBL/GenBank/DDBJ databases">
        <title>Characterization of a novel Mycoplasma cynos real-time PCR assay.</title>
        <authorList>
            <person name="Tallmadge R.L."/>
            <person name="Mitchell P.K."/>
            <person name="Goodman L."/>
        </authorList>
    </citation>
    <scope>NUCLEOTIDE SEQUENCE [LARGE SCALE GENOMIC DNA]</scope>
    <source>
        <strain evidence="2 3">1642</strain>
    </source>
</reference>